<feature type="domain" description="IclR-ED" evidence="5">
    <location>
        <begin position="80"/>
        <end position="264"/>
    </location>
</feature>
<dbReference type="SMART" id="SM00346">
    <property type="entry name" value="HTH_ICLR"/>
    <property type="match status" value="1"/>
</dbReference>
<comment type="caution">
    <text evidence="6">The sequence shown here is derived from an EMBL/GenBank/DDBJ whole genome shotgun (WGS) entry which is preliminary data.</text>
</comment>
<dbReference type="InterPro" id="IPR014757">
    <property type="entry name" value="Tscrpt_reg_IclR_C"/>
</dbReference>
<feature type="domain" description="HTH iclR-type" evidence="4">
    <location>
        <begin position="19"/>
        <end position="79"/>
    </location>
</feature>
<dbReference type="SUPFAM" id="SSF46785">
    <property type="entry name" value="Winged helix' DNA-binding domain"/>
    <property type="match status" value="1"/>
</dbReference>
<keyword evidence="7" id="KW-1185">Reference proteome</keyword>
<dbReference type="InterPro" id="IPR036390">
    <property type="entry name" value="WH_DNA-bd_sf"/>
</dbReference>
<keyword evidence="1" id="KW-0805">Transcription regulation</keyword>
<evidence type="ECO:0000259" key="4">
    <source>
        <dbReference type="PROSITE" id="PS51077"/>
    </source>
</evidence>
<dbReference type="InterPro" id="IPR050707">
    <property type="entry name" value="HTH_MetabolicPath_Reg"/>
</dbReference>
<dbReference type="PANTHER" id="PTHR30136">
    <property type="entry name" value="HELIX-TURN-HELIX TRANSCRIPTIONAL REGULATOR, ICLR FAMILY"/>
    <property type="match status" value="1"/>
</dbReference>
<evidence type="ECO:0000256" key="2">
    <source>
        <dbReference type="ARBA" id="ARBA00023125"/>
    </source>
</evidence>
<dbReference type="Gene3D" id="3.30.450.40">
    <property type="match status" value="1"/>
</dbReference>
<protein>
    <submittedName>
        <fullName evidence="6">Pca regulon regulatory protein</fullName>
    </submittedName>
</protein>
<dbReference type="InterPro" id="IPR036388">
    <property type="entry name" value="WH-like_DNA-bd_sf"/>
</dbReference>
<keyword evidence="2" id="KW-0238">DNA-binding</keyword>
<dbReference type="GO" id="GO:0045892">
    <property type="term" value="P:negative regulation of DNA-templated transcription"/>
    <property type="evidence" value="ECO:0007669"/>
    <property type="project" value="TreeGrafter"/>
</dbReference>
<evidence type="ECO:0000256" key="1">
    <source>
        <dbReference type="ARBA" id="ARBA00023015"/>
    </source>
</evidence>
<dbReference type="InterPro" id="IPR005471">
    <property type="entry name" value="Tscrpt_reg_IclR_N"/>
</dbReference>
<keyword evidence="3" id="KW-0804">Transcription</keyword>
<dbReference type="Pfam" id="PF09339">
    <property type="entry name" value="HTH_IclR"/>
    <property type="match status" value="1"/>
</dbReference>
<dbReference type="PROSITE" id="PS51078">
    <property type="entry name" value="ICLR_ED"/>
    <property type="match status" value="1"/>
</dbReference>
<dbReference type="RefSeq" id="WP_129607182.1">
    <property type="nucleotide sequence ID" value="NZ_UWOC01000005.1"/>
</dbReference>
<dbReference type="PANTHER" id="PTHR30136:SF34">
    <property type="entry name" value="TRANSCRIPTIONAL REGULATOR"/>
    <property type="match status" value="1"/>
</dbReference>
<evidence type="ECO:0000256" key="3">
    <source>
        <dbReference type="ARBA" id="ARBA00023163"/>
    </source>
</evidence>
<dbReference type="Gene3D" id="1.10.10.10">
    <property type="entry name" value="Winged helix-like DNA-binding domain superfamily/Winged helix DNA-binding domain"/>
    <property type="match status" value="1"/>
</dbReference>
<dbReference type="OrthoDB" id="9807558at2"/>
<proteinExistence type="predicted"/>
<dbReference type="Proteomes" id="UP000289200">
    <property type="component" value="Unassembled WGS sequence"/>
</dbReference>
<dbReference type="GO" id="GO:0003677">
    <property type="term" value="F:DNA binding"/>
    <property type="evidence" value="ECO:0007669"/>
    <property type="project" value="UniProtKB-KW"/>
</dbReference>
<sequence length="265" mass="28067">MLATPDEIAAWPSGHDGFVEAFAKGLAVIGAFGPDGGARSLADLARRTGLPRAGVRRLVLTLVALGLAEPRDGGFILTPRVLRLGFAYLSSLGLREVAQPLIERLSREADEVVAVSVLDGDELVYVARAEVQGVLRRSLTIGSRLPAFCTSMGRVLLSGLTDEAVRGLLTRKPLPAYTPRTLTDPEALATAVAATRRAGWAMVSEELEIGACGLAAAIRDTRGRVVAAVNLSTNLARHGEADFVATFRDRLLAVAAEIERRLPPA</sequence>
<dbReference type="Pfam" id="PF01614">
    <property type="entry name" value="IclR_C"/>
    <property type="match status" value="1"/>
</dbReference>
<dbReference type="GO" id="GO:0003700">
    <property type="term" value="F:DNA-binding transcription factor activity"/>
    <property type="evidence" value="ECO:0007669"/>
    <property type="project" value="TreeGrafter"/>
</dbReference>
<evidence type="ECO:0000259" key="5">
    <source>
        <dbReference type="PROSITE" id="PS51078"/>
    </source>
</evidence>
<evidence type="ECO:0000313" key="7">
    <source>
        <dbReference type="Proteomes" id="UP000289200"/>
    </source>
</evidence>
<organism evidence="6 7">
    <name type="scientific">Rhodoplanes serenus</name>
    <dbReference type="NCBI Taxonomy" id="200615"/>
    <lineage>
        <taxon>Bacteria</taxon>
        <taxon>Pseudomonadati</taxon>
        <taxon>Pseudomonadota</taxon>
        <taxon>Alphaproteobacteria</taxon>
        <taxon>Hyphomicrobiales</taxon>
        <taxon>Nitrobacteraceae</taxon>
        <taxon>Rhodoplanes</taxon>
    </lineage>
</organism>
<evidence type="ECO:0000313" key="6">
    <source>
        <dbReference type="EMBL" id="VCU06979.1"/>
    </source>
</evidence>
<dbReference type="SUPFAM" id="SSF55781">
    <property type="entry name" value="GAF domain-like"/>
    <property type="match status" value="1"/>
</dbReference>
<dbReference type="InterPro" id="IPR029016">
    <property type="entry name" value="GAF-like_dom_sf"/>
</dbReference>
<dbReference type="PROSITE" id="PS51077">
    <property type="entry name" value="HTH_ICLR"/>
    <property type="match status" value="1"/>
</dbReference>
<dbReference type="EMBL" id="UWOC01000005">
    <property type="protein sequence ID" value="VCU06979.1"/>
    <property type="molecule type" value="Genomic_DNA"/>
</dbReference>
<reference evidence="7" key="1">
    <citation type="submission" date="2018-10" db="EMBL/GenBank/DDBJ databases">
        <authorList>
            <person name="Peiro R."/>
            <person name="Begona"/>
            <person name="Cbmso G."/>
            <person name="Lopez M."/>
            <person name="Gonzalez S."/>
            <person name="Sacristan E."/>
            <person name="Castillo E."/>
        </authorList>
    </citation>
    <scope>NUCLEOTIDE SEQUENCE [LARGE SCALE GENOMIC DNA]</scope>
</reference>
<name>A0A3S4FA23_9BRAD</name>
<gene>
    <name evidence="6" type="primary">pcaR_1</name>
    <name evidence="6" type="ORF">RHODGE_RHODGE_00069</name>
</gene>
<accession>A0A3S4FA23</accession>
<dbReference type="AlphaFoldDB" id="A0A3S4FA23"/>